<feature type="region of interest" description="Disordered" evidence="1">
    <location>
        <begin position="110"/>
        <end position="141"/>
    </location>
</feature>
<protein>
    <submittedName>
        <fullName evidence="2">Uncharacterized protein</fullName>
    </submittedName>
</protein>
<dbReference type="AlphaFoldDB" id="A0A517Z8P3"/>
<feature type="compositionally biased region" description="Low complexity" evidence="1">
    <location>
        <begin position="116"/>
        <end position="131"/>
    </location>
</feature>
<dbReference type="EMBL" id="CP036275">
    <property type="protein sequence ID" value="QDU38858.1"/>
    <property type="molecule type" value="Genomic_DNA"/>
</dbReference>
<organism evidence="2 3">
    <name type="scientific">Maioricimonas rarisocia</name>
    <dbReference type="NCBI Taxonomy" id="2528026"/>
    <lineage>
        <taxon>Bacteria</taxon>
        <taxon>Pseudomonadati</taxon>
        <taxon>Planctomycetota</taxon>
        <taxon>Planctomycetia</taxon>
        <taxon>Planctomycetales</taxon>
        <taxon>Planctomycetaceae</taxon>
        <taxon>Maioricimonas</taxon>
    </lineage>
</organism>
<evidence type="ECO:0000313" key="2">
    <source>
        <dbReference type="EMBL" id="QDU38858.1"/>
    </source>
</evidence>
<gene>
    <name evidence="2" type="ORF">Mal4_31900</name>
</gene>
<evidence type="ECO:0000313" key="3">
    <source>
        <dbReference type="Proteomes" id="UP000320496"/>
    </source>
</evidence>
<reference evidence="2 3" key="1">
    <citation type="submission" date="2019-02" db="EMBL/GenBank/DDBJ databases">
        <title>Deep-cultivation of Planctomycetes and their phenomic and genomic characterization uncovers novel biology.</title>
        <authorList>
            <person name="Wiegand S."/>
            <person name="Jogler M."/>
            <person name="Boedeker C."/>
            <person name="Pinto D."/>
            <person name="Vollmers J."/>
            <person name="Rivas-Marin E."/>
            <person name="Kohn T."/>
            <person name="Peeters S.H."/>
            <person name="Heuer A."/>
            <person name="Rast P."/>
            <person name="Oberbeckmann S."/>
            <person name="Bunk B."/>
            <person name="Jeske O."/>
            <person name="Meyerdierks A."/>
            <person name="Storesund J.E."/>
            <person name="Kallscheuer N."/>
            <person name="Luecker S."/>
            <person name="Lage O.M."/>
            <person name="Pohl T."/>
            <person name="Merkel B.J."/>
            <person name="Hornburger P."/>
            <person name="Mueller R.-W."/>
            <person name="Bruemmer F."/>
            <person name="Labrenz M."/>
            <person name="Spormann A.M."/>
            <person name="Op den Camp H."/>
            <person name="Overmann J."/>
            <person name="Amann R."/>
            <person name="Jetten M.S.M."/>
            <person name="Mascher T."/>
            <person name="Medema M.H."/>
            <person name="Devos D.P."/>
            <person name="Kaster A.-K."/>
            <person name="Ovreas L."/>
            <person name="Rohde M."/>
            <person name="Galperin M.Y."/>
            <person name="Jogler C."/>
        </authorList>
    </citation>
    <scope>NUCLEOTIDE SEQUENCE [LARGE SCALE GENOMIC DNA]</scope>
    <source>
        <strain evidence="2 3">Mal4</strain>
    </source>
</reference>
<dbReference type="Proteomes" id="UP000320496">
    <property type="component" value="Chromosome"/>
</dbReference>
<dbReference type="OrthoDB" id="264874at2"/>
<accession>A0A517Z8P3</accession>
<keyword evidence="3" id="KW-1185">Reference proteome</keyword>
<dbReference type="RefSeq" id="WP_145370103.1">
    <property type="nucleotide sequence ID" value="NZ_CP036275.1"/>
</dbReference>
<name>A0A517Z8P3_9PLAN</name>
<evidence type="ECO:0000256" key="1">
    <source>
        <dbReference type="SAM" id="MobiDB-lite"/>
    </source>
</evidence>
<dbReference type="KEGG" id="mri:Mal4_31900"/>
<sequence>MKLTRYDRISSGMIAAFLFLTLSTGVAASYWYATRPPAEPQLIPMELLDLSGGDPEGATDEAFEVESPEELVDDASLAEELSEEVELQETLDNVVELSDQAAMQLQQVNASGEQNVGTPGSSVGSGRRPLGSGPGSGGLPREQRWYIRYADQADIEEYASQLDHFGIELGALLPAGELVYISKLSSPAPQVRRVTTGSNEKRLYMTWRGGNRRQADTKLFAKAGIDVGRSEIFHFYPPQVEQRLATLEHNYAKRAAKDIRRTYFVVEPKPGGAYELVVTRQTYFR</sequence>
<proteinExistence type="predicted"/>